<feature type="region of interest" description="Disordered" evidence="1">
    <location>
        <begin position="41"/>
        <end position="60"/>
    </location>
</feature>
<dbReference type="AlphaFoldDB" id="A0A7C8MCS5"/>
<accession>A0A7C8MCS5</accession>
<feature type="compositionally biased region" description="Basic and acidic residues" evidence="1">
    <location>
        <begin position="119"/>
        <end position="134"/>
    </location>
</feature>
<evidence type="ECO:0000313" key="3">
    <source>
        <dbReference type="Proteomes" id="UP000481861"/>
    </source>
</evidence>
<evidence type="ECO:0000256" key="1">
    <source>
        <dbReference type="SAM" id="MobiDB-lite"/>
    </source>
</evidence>
<gene>
    <name evidence="2" type="ORF">BDV95DRAFT_313916</name>
</gene>
<comment type="caution">
    <text evidence="2">The sequence shown here is derived from an EMBL/GenBank/DDBJ whole genome shotgun (WGS) entry which is preliminary data.</text>
</comment>
<name>A0A7C8MCS5_9PLEO</name>
<dbReference type="EMBL" id="JAADJZ010000005">
    <property type="protein sequence ID" value="KAF2875318.1"/>
    <property type="molecule type" value="Genomic_DNA"/>
</dbReference>
<protein>
    <submittedName>
        <fullName evidence="2">Uncharacterized protein</fullName>
    </submittedName>
</protein>
<feature type="compositionally biased region" description="Basic and acidic residues" evidence="1">
    <location>
        <begin position="42"/>
        <end position="60"/>
    </location>
</feature>
<organism evidence="2 3">
    <name type="scientific">Massariosphaeria phaeospora</name>
    <dbReference type="NCBI Taxonomy" id="100035"/>
    <lineage>
        <taxon>Eukaryota</taxon>
        <taxon>Fungi</taxon>
        <taxon>Dikarya</taxon>
        <taxon>Ascomycota</taxon>
        <taxon>Pezizomycotina</taxon>
        <taxon>Dothideomycetes</taxon>
        <taxon>Pleosporomycetidae</taxon>
        <taxon>Pleosporales</taxon>
        <taxon>Pleosporales incertae sedis</taxon>
        <taxon>Massariosphaeria</taxon>
    </lineage>
</organism>
<reference evidence="2 3" key="1">
    <citation type="submission" date="2020-01" db="EMBL/GenBank/DDBJ databases">
        <authorList>
            <consortium name="DOE Joint Genome Institute"/>
            <person name="Haridas S."/>
            <person name="Albert R."/>
            <person name="Binder M."/>
            <person name="Bloem J."/>
            <person name="Labutti K."/>
            <person name="Salamov A."/>
            <person name="Andreopoulos B."/>
            <person name="Baker S.E."/>
            <person name="Barry K."/>
            <person name="Bills G."/>
            <person name="Bluhm B.H."/>
            <person name="Cannon C."/>
            <person name="Castanera R."/>
            <person name="Culley D.E."/>
            <person name="Daum C."/>
            <person name="Ezra D."/>
            <person name="Gonzalez J.B."/>
            <person name="Henrissat B."/>
            <person name="Kuo A."/>
            <person name="Liang C."/>
            <person name="Lipzen A."/>
            <person name="Lutzoni F."/>
            <person name="Magnuson J."/>
            <person name="Mondo S."/>
            <person name="Nolan M."/>
            <person name="Ohm R."/>
            <person name="Pangilinan J."/>
            <person name="Park H.-J.H."/>
            <person name="Ramirez L."/>
            <person name="Alfaro M."/>
            <person name="Sun H."/>
            <person name="Tritt A."/>
            <person name="Yoshinaga Y."/>
            <person name="Zwiers L.-H.L."/>
            <person name="Turgeon B.G."/>
            <person name="Goodwin S.B."/>
            <person name="Spatafora J.W."/>
            <person name="Crous P.W."/>
            <person name="Grigoriev I.V."/>
        </authorList>
    </citation>
    <scope>NUCLEOTIDE SEQUENCE [LARGE SCALE GENOMIC DNA]</scope>
    <source>
        <strain evidence="2 3">CBS 611.86</strain>
    </source>
</reference>
<dbReference type="Proteomes" id="UP000481861">
    <property type="component" value="Unassembled WGS sequence"/>
</dbReference>
<dbReference type="OrthoDB" id="3797324at2759"/>
<proteinExistence type="predicted"/>
<feature type="region of interest" description="Disordered" evidence="1">
    <location>
        <begin position="112"/>
        <end position="164"/>
    </location>
</feature>
<keyword evidence="3" id="KW-1185">Reference proteome</keyword>
<sequence length="410" mass="47605">MMYKQEQWLPWVEQCQDDAENQPTIESKKVKLEALLFKRHKKEMDRHQQRSKAKESAKREEEFLENAYNQRLSDMSENEQGEWDPVQDVFGYEREYYVDLIRFFLMFKDQDLTESPDSESSKDTGDEPLERDGPTKQISKSAKRRADKAAKKVNAGSNNTADLSKESHIIDMETRAQMRDRLRMPVKNERPDGWYVPVNRIRYGASTHSPAIPEDEIEPLLEEIAEVKLFIFCRLLLSHASLLRIALQANSIEEFLANDQLTQEQLRDLTLALERPSLQDVRNACADFVRGEDEDDEQVSLDNGGVVEDDHEFRGKIIPEKYTMKAASNTLEDSKHLFGNEGILNFGKVTNESDYIQKRTRIKICGRYIYDYPSDTALNRGGWFHFSIIARDSDLSEAANLCRNWNEFLN</sequence>
<evidence type="ECO:0000313" key="2">
    <source>
        <dbReference type="EMBL" id="KAF2875318.1"/>
    </source>
</evidence>